<name>A0A6H1WSM5_9BACT</name>
<dbReference type="InterPro" id="IPR019812">
    <property type="entry name" value="Hydgase_assmbl_chp_CS"/>
</dbReference>
<keyword evidence="3" id="KW-1185">Reference proteome</keyword>
<evidence type="ECO:0000256" key="1">
    <source>
        <dbReference type="ARBA" id="ARBA00006018"/>
    </source>
</evidence>
<dbReference type="PANTHER" id="PTHR35177:SF2">
    <property type="entry name" value="HYDROGENASE MATURATION FACTOR HYBG"/>
    <property type="match status" value="1"/>
</dbReference>
<dbReference type="Pfam" id="PF01455">
    <property type="entry name" value="HupF_HypC"/>
    <property type="match status" value="1"/>
</dbReference>
<sequence length="77" mass="8694">MCVGVPMRLKEIDYPLGVAEAEGVEMPVYLHLIPEEELSPGDWVIVHVGFALQKIRPEEARETWEILREIEALSGHA</sequence>
<proteinExistence type="inferred from homology"/>
<dbReference type="GO" id="GO:1902670">
    <property type="term" value="F:carbon dioxide binding"/>
    <property type="evidence" value="ECO:0007669"/>
    <property type="project" value="TreeGrafter"/>
</dbReference>
<dbReference type="InterPro" id="IPR001109">
    <property type="entry name" value="Hydrogenase_HupF/HypC"/>
</dbReference>
<dbReference type="SUPFAM" id="SSF159127">
    <property type="entry name" value="HupF/HypC-like"/>
    <property type="match status" value="1"/>
</dbReference>
<dbReference type="AlphaFoldDB" id="A0A6H1WSM5"/>
<accession>A0A6H1WSM5</accession>
<dbReference type="PRINTS" id="PR00445">
    <property type="entry name" value="HUPFHYPC"/>
</dbReference>
<dbReference type="RefSeq" id="WP_168719519.1">
    <property type="nucleotide sequence ID" value="NZ_CP042909.1"/>
</dbReference>
<protein>
    <submittedName>
        <fullName evidence="2">HypC/HybG/HupF family hydrogenase formation chaperone</fullName>
    </submittedName>
</protein>
<dbReference type="Gene3D" id="2.30.30.140">
    <property type="match status" value="1"/>
</dbReference>
<dbReference type="KEGG" id="tmai:FVE67_04865"/>
<dbReference type="GO" id="GO:0051604">
    <property type="term" value="P:protein maturation"/>
    <property type="evidence" value="ECO:0007669"/>
    <property type="project" value="TreeGrafter"/>
</dbReference>
<reference evidence="2 3" key="1">
    <citation type="submission" date="2019-08" db="EMBL/GenBank/DDBJ databases">
        <title>Complete genome sequence of Thermosulfurimonas marina SU872T, an anaerobic thermophilic chemolithoautotrophic bacterium isolated from a shallow marine hydrothermal vent.</title>
        <authorList>
            <person name="Allioux M."/>
            <person name="Jebbar M."/>
            <person name="Slobodkina G."/>
            <person name="Slobodkin A."/>
            <person name="Moalic Y."/>
            <person name="Frolova A."/>
            <person name="Shao Z."/>
            <person name="Alain K."/>
        </authorList>
    </citation>
    <scope>NUCLEOTIDE SEQUENCE [LARGE SCALE GENOMIC DNA]</scope>
    <source>
        <strain evidence="2 3">SU872</strain>
    </source>
</reference>
<dbReference type="GO" id="GO:0005506">
    <property type="term" value="F:iron ion binding"/>
    <property type="evidence" value="ECO:0007669"/>
    <property type="project" value="TreeGrafter"/>
</dbReference>
<dbReference type="PANTHER" id="PTHR35177">
    <property type="entry name" value="HYDROGENASE MATURATION FACTOR HYBG"/>
    <property type="match status" value="1"/>
</dbReference>
<evidence type="ECO:0000313" key="2">
    <source>
        <dbReference type="EMBL" id="QJA06171.1"/>
    </source>
</evidence>
<gene>
    <name evidence="2" type="ORF">FVE67_04865</name>
</gene>
<organism evidence="2 3">
    <name type="scientific">Thermosulfurimonas marina</name>
    <dbReference type="NCBI Taxonomy" id="2047767"/>
    <lineage>
        <taxon>Bacteria</taxon>
        <taxon>Pseudomonadati</taxon>
        <taxon>Thermodesulfobacteriota</taxon>
        <taxon>Thermodesulfobacteria</taxon>
        <taxon>Thermodesulfobacteriales</taxon>
        <taxon>Thermodesulfobacteriaceae</taxon>
        <taxon>Thermosulfurimonas</taxon>
    </lineage>
</organism>
<dbReference type="PROSITE" id="PS01097">
    <property type="entry name" value="HUPF_HYPC"/>
    <property type="match status" value="1"/>
</dbReference>
<comment type="similarity">
    <text evidence="1">Belongs to the HupF/HypC family.</text>
</comment>
<evidence type="ECO:0000313" key="3">
    <source>
        <dbReference type="Proteomes" id="UP000501253"/>
    </source>
</evidence>
<dbReference type="Proteomes" id="UP000501253">
    <property type="component" value="Chromosome"/>
</dbReference>
<dbReference type="NCBIfam" id="TIGR00074">
    <property type="entry name" value="hypC_hupF"/>
    <property type="match status" value="1"/>
</dbReference>
<dbReference type="EMBL" id="CP042909">
    <property type="protein sequence ID" value="QJA06171.1"/>
    <property type="molecule type" value="Genomic_DNA"/>
</dbReference>